<organism evidence="1 2">
    <name type="scientific">Rhodanobacter fulvus Jip2</name>
    <dbReference type="NCBI Taxonomy" id="1163408"/>
    <lineage>
        <taxon>Bacteria</taxon>
        <taxon>Pseudomonadati</taxon>
        <taxon>Pseudomonadota</taxon>
        <taxon>Gammaproteobacteria</taxon>
        <taxon>Lysobacterales</taxon>
        <taxon>Rhodanobacteraceae</taxon>
        <taxon>Rhodanobacter</taxon>
    </lineage>
</organism>
<keyword evidence="2" id="KW-1185">Reference proteome</keyword>
<dbReference type="EMBL" id="AJXU01000051">
    <property type="protein sequence ID" value="EIL88554.1"/>
    <property type="molecule type" value="Genomic_DNA"/>
</dbReference>
<evidence type="ECO:0000313" key="2">
    <source>
        <dbReference type="Proteomes" id="UP000004210"/>
    </source>
</evidence>
<reference evidence="1 2" key="1">
    <citation type="journal article" date="2012" name="J. Bacteriol.">
        <title>Genome sequences for six rhodanobacter strains, isolated from soils and the terrestrial subsurface, with variable denitrification capabilities.</title>
        <authorList>
            <person name="Kostka J.E."/>
            <person name="Green S.J."/>
            <person name="Rishishwar L."/>
            <person name="Prakash O."/>
            <person name="Katz L.S."/>
            <person name="Marino-Ramirez L."/>
            <person name="Jordan I.K."/>
            <person name="Munk C."/>
            <person name="Ivanova N."/>
            <person name="Mikhailova N."/>
            <person name="Watson D.B."/>
            <person name="Brown S.D."/>
            <person name="Palumbo A.V."/>
            <person name="Brooks S.C."/>
        </authorList>
    </citation>
    <scope>NUCLEOTIDE SEQUENCE [LARGE SCALE GENOMIC DNA]</scope>
    <source>
        <strain evidence="2">Jip2T</strain>
    </source>
</reference>
<dbReference type="AlphaFoldDB" id="I4VMW3"/>
<dbReference type="Proteomes" id="UP000004210">
    <property type="component" value="Unassembled WGS sequence"/>
</dbReference>
<proteinExistence type="predicted"/>
<name>I4VMW3_9GAMM</name>
<accession>I4VMW3</accession>
<dbReference type="STRING" id="1163408.UU9_12423"/>
<dbReference type="RefSeq" id="WP_007082114.1">
    <property type="nucleotide sequence ID" value="NZ_AJXU01000051.1"/>
</dbReference>
<comment type="caution">
    <text evidence="1">The sequence shown here is derived from an EMBL/GenBank/DDBJ whole genome shotgun (WGS) entry which is preliminary data.</text>
</comment>
<sequence length="171" mass="18522">MTEDTFNHAERSGFIERLGRLAGSTTWREPDGSGYTPPVAGALSPGNAMVLALSMARRNPKDVGPHIAYSVGTGQPHRRQQVVEWLADKLLRGTGPAGKKAERQLLVIAGQAYDLCIGMRQKVIPPRGAVTEFTLLVNVGAGWLWVAMEAAVERAERSLYGREGNVEKVDA</sequence>
<dbReference type="OrthoDB" id="5959836at2"/>
<dbReference type="PATRIC" id="fig|1163408.3.peg.2534"/>
<evidence type="ECO:0000313" key="1">
    <source>
        <dbReference type="EMBL" id="EIL88554.1"/>
    </source>
</evidence>
<protein>
    <submittedName>
        <fullName evidence="1">Uncharacterized protein</fullName>
    </submittedName>
</protein>
<gene>
    <name evidence="1" type="ORF">UU9_12423</name>
</gene>